<dbReference type="Proteomes" id="UP000004949">
    <property type="component" value="Unassembled WGS sequence"/>
</dbReference>
<accession>G6XGJ4</accession>
<proteinExistence type="predicted"/>
<dbReference type="STRING" id="1088869.GMO_06090"/>
<gene>
    <name evidence="1" type="ORF">GMO_06090</name>
</gene>
<keyword evidence="2" id="KW-1185">Reference proteome</keyword>
<evidence type="ECO:0000313" key="2">
    <source>
        <dbReference type="Proteomes" id="UP000004949"/>
    </source>
</evidence>
<dbReference type="AlphaFoldDB" id="G6XGJ4"/>
<reference evidence="1 2" key="1">
    <citation type="submission" date="2011-10" db="EMBL/GenBank/DDBJ databases">
        <title>Genome sequence of Gluconobacter morbifer G707, isolated from Drosophila gut.</title>
        <authorList>
            <person name="Lee W.-J."/>
            <person name="Kim E.-K."/>
        </authorList>
    </citation>
    <scope>NUCLEOTIDE SEQUENCE [LARGE SCALE GENOMIC DNA]</scope>
    <source>
        <strain evidence="1 2">G707</strain>
    </source>
</reference>
<comment type="caution">
    <text evidence="1">The sequence shown here is derived from an EMBL/GenBank/DDBJ whole genome shotgun (WGS) entry which is preliminary data.</text>
</comment>
<name>G6XGJ4_9PROT</name>
<evidence type="ECO:0000313" key="1">
    <source>
        <dbReference type="EMBL" id="EHH69302.1"/>
    </source>
</evidence>
<dbReference type="EMBL" id="AGQV01000001">
    <property type="protein sequence ID" value="EHH69302.1"/>
    <property type="molecule type" value="Genomic_DNA"/>
</dbReference>
<protein>
    <submittedName>
        <fullName evidence="1">Uncharacterized protein</fullName>
    </submittedName>
</protein>
<organism evidence="1 2">
    <name type="scientific">Gluconobacter morbifer G707</name>
    <dbReference type="NCBI Taxonomy" id="1088869"/>
    <lineage>
        <taxon>Bacteria</taxon>
        <taxon>Pseudomonadati</taxon>
        <taxon>Pseudomonadota</taxon>
        <taxon>Alphaproteobacteria</taxon>
        <taxon>Acetobacterales</taxon>
        <taxon>Acetobacteraceae</taxon>
        <taxon>Gluconobacter</taxon>
    </lineage>
</organism>
<sequence length="49" mass="5614">MTWTSDLSEVWSFRLPGAGRPLHDHQENRPALWGRAVFSYGLRVECQVG</sequence>